<reference evidence="7 8" key="1">
    <citation type="journal article" date="2017" name="New Microbes New Infect">
        <title>Genome sequence of 'Leucobacter massiliensis' sp. nov. isolated from human pharynx after travel to the 2014 Hajj.</title>
        <authorList>
            <person name="Leangapichart T."/>
            <person name="Gautret P."/>
            <person name="Nguyen T.T."/>
            <person name="Armstrong N."/>
            <person name="Rolain J.M."/>
        </authorList>
    </citation>
    <scope>NUCLEOTIDE SEQUENCE [LARGE SCALE GENOMIC DNA]</scope>
    <source>
        <strain evidence="7 8">122RC15</strain>
    </source>
</reference>
<accession>A0A2S9QKZ5</accession>
<keyword evidence="5" id="KW-0812">Transmembrane</keyword>
<evidence type="ECO:0000256" key="5">
    <source>
        <dbReference type="SAM" id="Phobius"/>
    </source>
</evidence>
<keyword evidence="1" id="KW-0134">Cell wall</keyword>
<organism evidence="7 8">
    <name type="scientific">Leucobacter massiliensis</name>
    <dbReference type="NCBI Taxonomy" id="1686285"/>
    <lineage>
        <taxon>Bacteria</taxon>
        <taxon>Bacillati</taxon>
        <taxon>Actinomycetota</taxon>
        <taxon>Actinomycetes</taxon>
        <taxon>Micrococcales</taxon>
        <taxon>Microbacteriaceae</taxon>
        <taxon>Leucobacter</taxon>
    </lineage>
</organism>
<comment type="caution">
    <text evidence="7">The sequence shown here is derived from an EMBL/GenBank/DDBJ whole genome shotgun (WGS) entry which is preliminary data.</text>
</comment>
<evidence type="ECO:0000313" key="7">
    <source>
        <dbReference type="EMBL" id="PRI10253.1"/>
    </source>
</evidence>
<evidence type="ECO:0000256" key="4">
    <source>
        <dbReference type="ARBA" id="ARBA00023088"/>
    </source>
</evidence>
<dbReference type="NCBIfam" id="TIGR01167">
    <property type="entry name" value="LPXTG_anchor"/>
    <property type="match status" value="1"/>
</dbReference>
<dbReference type="InterPro" id="IPR047900">
    <property type="entry name" value="Choice_anch_G"/>
</dbReference>
<keyword evidence="5" id="KW-1133">Transmembrane helix</keyword>
<evidence type="ECO:0000256" key="3">
    <source>
        <dbReference type="ARBA" id="ARBA00022729"/>
    </source>
</evidence>
<evidence type="ECO:0000259" key="6">
    <source>
        <dbReference type="Pfam" id="PF00746"/>
    </source>
</evidence>
<evidence type="ECO:0000313" key="8">
    <source>
        <dbReference type="Proteomes" id="UP000238650"/>
    </source>
</evidence>
<dbReference type="InterPro" id="IPR019931">
    <property type="entry name" value="LPXTG_anchor"/>
</dbReference>
<proteinExistence type="predicted"/>
<evidence type="ECO:0000256" key="2">
    <source>
        <dbReference type="ARBA" id="ARBA00022525"/>
    </source>
</evidence>
<dbReference type="NCBIfam" id="NF033766">
    <property type="entry name" value="choice_anch_G"/>
    <property type="match status" value="1"/>
</dbReference>
<dbReference type="PROSITE" id="PS51318">
    <property type="entry name" value="TAT"/>
    <property type="match status" value="1"/>
</dbReference>
<dbReference type="Pfam" id="PF00746">
    <property type="entry name" value="Gram_pos_anchor"/>
    <property type="match status" value="1"/>
</dbReference>
<dbReference type="AlphaFoldDB" id="A0A2S9QKZ5"/>
<keyword evidence="2" id="KW-0964">Secreted</keyword>
<protein>
    <recommendedName>
        <fullName evidence="6">Gram-positive cocci surface proteins LPxTG domain-containing protein</fullName>
    </recommendedName>
</protein>
<keyword evidence="5" id="KW-0472">Membrane</keyword>
<feature type="transmembrane region" description="Helical" evidence="5">
    <location>
        <begin position="1061"/>
        <end position="1081"/>
    </location>
</feature>
<dbReference type="EMBL" id="MWZD01000022">
    <property type="protein sequence ID" value="PRI10253.1"/>
    <property type="molecule type" value="Genomic_DNA"/>
</dbReference>
<keyword evidence="8" id="KW-1185">Reference proteome</keyword>
<evidence type="ECO:0000256" key="1">
    <source>
        <dbReference type="ARBA" id="ARBA00022512"/>
    </source>
</evidence>
<keyword evidence="4" id="KW-0572">Peptidoglycan-anchor</keyword>
<sequence>MVLKMKSEGSGRPRRRGLRVLGMGAATATVAAAGLVTMPFAASADEAAPGEDVVSAAHGHGLWSELLGLELAGTARTDTAYPDSPGPISDELDVSLLGAAVVEVGSVQLPLIKEPGDPDAAGLLELGSLGTLSSYAESTSETRSRASSGLLTEEGALAVDAAAEPGFEPARIDVTGLLTQLIGADATEQLLDQAAIEVGALGSEVVKENSTVTSEYMLSDIRLDASSPLVGGLTGTVDGVVGALLQPIQDLLGPDGTVGSAVSDVVDGIGALPLVDAELNELSIDTASLTDEVRAALLQTPLENAEGSVSVNLADGTIGVDLGALLIDSQDGATLNTLAPNTEVLDDAIVNGILDGVSDALIGNGPNSLVSKAAGIVTNGIRDVEVVVDIQADISLPVVGPLVDAPVTVSGTVGEFLDGSSDLVDVSGINVAGIPVGTVLDPITSLLSGLVGTIGGALQPLVDTVVAQVQPNLIATVSPLVTNLLDNALEPVLNEIVEIRINEQPTEAPLARAAGDLGAGSFTTRALSVSVLPFGDGGSAIPVQLGSATVLAEDLAAGLTVTPNPVEQGGTVTIDGTGFAPGETVTVTLPDGSETPVIADEEGAITLTWDVPETQTPGTVDFSAVGEDSGSTAEGSTVVQLAPAALTATPDPVERGGTVTLTGAGFAPGETVTVTFPDGTTAPATADEDGGFVTEWTVPADFDADDAAFTALGDDSGRTGTDTVAVAAAGDDDANVNASASASASADADDASNASAQVAAQAAALADATSSASAAADVSADAAAEVAATADASAEASAESNAAASAAATASADSTADSAQDADTTAAAQAAANADASSAAQAAAAVAADADASATASADAAAAVEADATADADASAEVNANASASASASADADDNSNASAQVAAQAAALADATSSASAAADVSADAAAEAAATPDASAEASAESNAAAAAAATASADSTADSAQDADSTAAAQAAANADASSAAQAAAAVAADASASATASATASAAVAADATAAATADSTASAASTASASGAANAAQASAQGSASASGAKLPQTGSAVPAGFAIGGALLLLAGAGALLLARRRSGSGGVSREG</sequence>
<dbReference type="Proteomes" id="UP000238650">
    <property type="component" value="Unassembled WGS sequence"/>
</dbReference>
<name>A0A2S9QKZ5_9MICO</name>
<gene>
    <name evidence="7" type="ORF">B4915_12695</name>
</gene>
<feature type="domain" description="Gram-positive cocci surface proteins LPxTG" evidence="6">
    <location>
        <begin position="1048"/>
        <end position="1084"/>
    </location>
</feature>
<keyword evidence="3" id="KW-0732">Signal</keyword>
<dbReference type="InterPro" id="IPR006311">
    <property type="entry name" value="TAT_signal"/>
</dbReference>